<evidence type="ECO:0000313" key="1">
    <source>
        <dbReference type="EMBL" id="MFC7706230.1"/>
    </source>
</evidence>
<organism evidence="1 2">
    <name type="scientific">Plastorhodobacter daqingensis</name>
    <dbReference type="NCBI Taxonomy" id="1387281"/>
    <lineage>
        <taxon>Bacteria</taxon>
        <taxon>Pseudomonadati</taxon>
        <taxon>Pseudomonadota</taxon>
        <taxon>Alphaproteobacteria</taxon>
        <taxon>Rhodobacterales</taxon>
        <taxon>Paracoccaceae</taxon>
        <taxon>Plastorhodobacter</taxon>
    </lineage>
</organism>
<dbReference type="EMBL" id="JBHTFQ010000015">
    <property type="protein sequence ID" value="MFC7706230.1"/>
    <property type="molecule type" value="Genomic_DNA"/>
</dbReference>
<protein>
    <submittedName>
        <fullName evidence="1">Uncharacterized protein</fullName>
    </submittedName>
</protein>
<accession>A0ABW2US52</accession>
<dbReference type="Proteomes" id="UP001596516">
    <property type="component" value="Unassembled WGS sequence"/>
</dbReference>
<proteinExistence type="predicted"/>
<reference evidence="2" key="1">
    <citation type="journal article" date="2019" name="Int. J. Syst. Evol. Microbiol.">
        <title>The Global Catalogue of Microorganisms (GCM) 10K type strain sequencing project: providing services to taxonomists for standard genome sequencing and annotation.</title>
        <authorList>
            <consortium name="The Broad Institute Genomics Platform"/>
            <consortium name="The Broad Institute Genome Sequencing Center for Infectious Disease"/>
            <person name="Wu L."/>
            <person name="Ma J."/>
        </authorList>
    </citation>
    <scope>NUCLEOTIDE SEQUENCE [LARGE SCALE GENOMIC DNA]</scope>
    <source>
        <strain evidence="2">CGMCC 1.12750</strain>
    </source>
</reference>
<evidence type="ECO:0000313" key="2">
    <source>
        <dbReference type="Proteomes" id="UP001596516"/>
    </source>
</evidence>
<keyword evidence="2" id="KW-1185">Reference proteome</keyword>
<gene>
    <name evidence="1" type="ORF">ACFQXB_18830</name>
</gene>
<name>A0ABW2US52_9RHOB</name>
<sequence>MTDFLIMSAAFLILIPSSWFNEINGLVMRMRKVFLIEPPHPLSLEKSTGTETCGQSMRRVGKPPYYVWGGQPAGLASPPIRRGYPRAGSDALCRLRSDDGGPDLPRHQATVVFHPSSQAEEETTHG</sequence>
<comment type="caution">
    <text evidence="1">The sequence shown here is derived from an EMBL/GenBank/DDBJ whole genome shotgun (WGS) entry which is preliminary data.</text>
</comment>
<dbReference type="RefSeq" id="WP_377406770.1">
    <property type="nucleotide sequence ID" value="NZ_JBHTFQ010000015.1"/>
</dbReference>